<dbReference type="Gene3D" id="2.60.120.620">
    <property type="entry name" value="q2cbj1_9rhob like domain"/>
    <property type="match status" value="1"/>
</dbReference>
<organism evidence="2 3">
    <name type="scientific">Puia dinghuensis</name>
    <dbReference type="NCBI Taxonomy" id="1792502"/>
    <lineage>
        <taxon>Bacteria</taxon>
        <taxon>Pseudomonadati</taxon>
        <taxon>Bacteroidota</taxon>
        <taxon>Chitinophagia</taxon>
        <taxon>Chitinophagales</taxon>
        <taxon>Chitinophagaceae</taxon>
        <taxon>Puia</taxon>
    </lineage>
</organism>
<dbReference type="Proteomes" id="UP000607559">
    <property type="component" value="Unassembled WGS sequence"/>
</dbReference>
<dbReference type="PANTHER" id="PTHR20883:SF48">
    <property type="entry name" value="ECTOINE DIOXYGENASE"/>
    <property type="match status" value="1"/>
</dbReference>
<evidence type="ECO:0000256" key="1">
    <source>
        <dbReference type="ARBA" id="ARBA00001954"/>
    </source>
</evidence>
<comment type="caution">
    <text evidence="2">The sequence shown here is derived from an EMBL/GenBank/DDBJ whole genome shotgun (WGS) entry which is preliminary data.</text>
</comment>
<dbReference type="PANTHER" id="PTHR20883">
    <property type="entry name" value="PHYTANOYL-COA DIOXYGENASE DOMAIN CONTAINING 1"/>
    <property type="match status" value="1"/>
</dbReference>
<dbReference type="RefSeq" id="WP_188938021.1">
    <property type="nucleotide sequence ID" value="NZ_BMJC01000008.1"/>
</dbReference>
<evidence type="ECO:0000313" key="2">
    <source>
        <dbReference type="EMBL" id="GGB24884.1"/>
    </source>
</evidence>
<dbReference type="GO" id="GO:0016706">
    <property type="term" value="F:2-oxoglutarate-dependent dioxygenase activity"/>
    <property type="evidence" value="ECO:0007669"/>
    <property type="project" value="UniProtKB-ARBA"/>
</dbReference>
<reference evidence="2" key="2">
    <citation type="submission" date="2020-09" db="EMBL/GenBank/DDBJ databases">
        <authorList>
            <person name="Sun Q."/>
            <person name="Zhou Y."/>
        </authorList>
    </citation>
    <scope>NUCLEOTIDE SEQUENCE</scope>
    <source>
        <strain evidence="2">CGMCC 1.15448</strain>
    </source>
</reference>
<reference evidence="2" key="1">
    <citation type="journal article" date="2014" name="Int. J. Syst. Evol. Microbiol.">
        <title>Complete genome sequence of Corynebacterium casei LMG S-19264T (=DSM 44701T), isolated from a smear-ripened cheese.</title>
        <authorList>
            <consortium name="US DOE Joint Genome Institute (JGI-PGF)"/>
            <person name="Walter F."/>
            <person name="Albersmeier A."/>
            <person name="Kalinowski J."/>
            <person name="Ruckert C."/>
        </authorList>
    </citation>
    <scope>NUCLEOTIDE SEQUENCE</scope>
    <source>
        <strain evidence="2">CGMCC 1.15448</strain>
    </source>
</reference>
<comment type="cofactor">
    <cofactor evidence="1">
        <name>Fe(2+)</name>
        <dbReference type="ChEBI" id="CHEBI:29033"/>
    </cofactor>
</comment>
<dbReference type="AlphaFoldDB" id="A0A8J2XWM2"/>
<dbReference type="SUPFAM" id="SSF51197">
    <property type="entry name" value="Clavaminate synthase-like"/>
    <property type="match status" value="1"/>
</dbReference>
<sequence>MTTTIKNELAQPYPLTAAQIAFFRENGYIKLRHVLSPDTIRYMDETITREVHRLNTQHLPMDQRDTYGKAFLQIMNIWVYSLPAREIVFSESLARIAAELLEVSGVRLYHDQALYKEPGGGQTPWHADQYYWPLATDRTVTVWIPLQETPLPMGPLEFSAGSNHLSTGRDLKIGDESQEVLHRALRDEGYTHVVEPFSLGDVSYHNGWLYHRAGANHTDQMRKVMTMIYMDKDMVLKAPENPNQVNDWNTWCPGAKVGEVIQTARNPILFEKE</sequence>
<proteinExistence type="predicted"/>
<evidence type="ECO:0000313" key="3">
    <source>
        <dbReference type="Proteomes" id="UP000607559"/>
    </source>
</evidence>
<name>A0A8J2XWM2_9BACT</name>
<protein>
    <submittedName>
        <fullName evidence="2">SnoK</fullName>
    </submittedName>
</protein>
<dbReference type="InterPro" id="IPR008775">
    <property type="entry name" value="Phytyl_CoA_dOase-like"/>
</dbReference>
<gene>
    <name evidence="2" type="ORF">GCM10011511_56010</name>
</gene>
<keyword evidence="3" id="KW-1185">Reference proteome</keyword>
<accession>A0A8J2XWM2</accession>
<dbReference type="Pfam" id="PF05721">
    <property type="entry name" value="PhyH"/>
    <property type="match status" value="1"/>
</dbReference>
<dbReference type="EMBL" id="BMJC01000008">
    <property type="protein sequence ID" value="GGB24884.1"/>
    <property type="molecule type" value="Genomic_DNA"/>
</dbReference>
<dbReference type="GO" id="GO:0005506">
    <property type="term" value="F:iron ion binding"/>
    <property type="evidence" value="ECO:0007669"/>
    <property type="project" value="UniProtKB-ARBA"/>
</dbReference>